<proteinExistence type="predicted"/>
<dbReference type="EMBL" id="LNQE01000675">
    <property type="protein sequence ID" value="KUG25490.1"/>
    <property type="molecule type" value="Genomic_DNA"/>
</dbReference>
<protein>
    <submittedName>
        <fullName evidence="1">Uncharacterized protein</fullName>
    </submittedName>
</protein>
<evidence type="ECO:0000313" key="1">
    <source>
        <dbReference type="EMBL" id="KUG25490.1"/>
    </source>
</evidence>
<organism evidence="1">
    <name type="scientific">hydrocarbon metagenome</name>
    <dbReference type="NCBI Taxonomy" id="938273"/>
    <lineage>
        <taxon>unclassified sequences</taxon>
        <taxon>metagenomes</taxon>
        <taxon>ecological metagenomes</taxon>
    </lineage>
</organism>
<sequence>MIKIKIKSKIKNIYNSIPVNFSNASLYFALVLLITSSGNFGGGGCLLKLIDNR</sequence>
<accession>A0A0W8FXJ8</accession>
<dbReference type="AlphaFoldDB" id="A0A0W8FXJ8"/>
<reference evidence="1" key="1">
    <citation type="journal article" date="2015" name="Proc. Natl. Acad. Sci. U.S.A.">
        <title>Networks of energetic and metabolic interactions define dynamics in microbial communities.</title>
        <authorList>
            <person name="Embree M."/>
            <person name="Liu J.K."/>
            <person name="Al-Bassam M.M."/>
            <person name="Zengler K."/>
        </authorList>
    </citation>
    <scope>NUCLEOTIDE SEQUENCE</scope>
</reference>
<name>A0A0W8FXJ8_9ZZZZ</name>
<gene>
    <name evidence="1" type="ORF">ASZ90_004692</name>
</gene>
<comment type="caution">
    <text evidence="1">The sequence shown here is derived from an EMBL/GenBank/DDBJ whole genome shotgun (WGS) entry which is preliminary data.</text>
</comment>